<dbReference type="GO" id="GO:0000162">
    <property type="term" value="P:L-tryptophan biosynthetic process"/>
    <property type="evidence" value="ECO:0007669"/>
    <property type="project" value="TreeGrafter"/>
</dbReference>
<evidence type="ECO:0000313" key="2">
    <source>
        <dbReference type="EMBL" id="MQX15475.1"/>
    </source>
</evidence>
<proteinExistence type="predicted"/>
<dbReference type="AlphaFoldDB" id="A0A6N7LEX6"/>
<evidence type="ECO:0000259" key="1">
    <source>
        <dbReference type="Pfam" id="PF00425"/>
    </source>
</evidence>
<name>A0A6N7LEX6_SINTE</name>
<dbReference type="Gene3D" id="3.60.120.10">
    <property type="entry name" value="Anthranilate synthase"/>
    <property type="match status" value="1"/>
</dbReference>
<keyword evidence="3" id="KW-1185">Reference proteome</keyword>
<organism evidence="2 3">
    <name type="scientific">Sinorhizobium terangae</name>
    <dbReference type="NCBI Taxonomy" id="110322"/>
    <lineage>
        <taxon>Bacteria</taxon>
        <taxon>Pseudomonadati</taxon>
        <taxon>Pseudomonadota</taxon>
        <taxon>Alphaproteobacteria</taxon>
        <taxon>Hyphomicrobiales</taxon>
        <taxon>Rhizobiaceae</taxon>
        <taxon>Sinorhizobium/Ensifer group</taxon>
        <taxon>Sinorhizobium</taxon>
    </lineage>
</organism>
<dbReference type="NCBIfam" id="NF005698">
    <property type="entry name" value="PRK07508.1"/>
    <property type="match status" value="1"/>
</dbReference>
<dbReference type="Proteomes" id="UP000439983">
    <property type="component" value="Unassembled WGS sequence"/>
</dbReference>
<feature type="domain" description="Chorismate-utilising enzyme C-terminal" evidence="1">
    <location>
        <begin position="119"/>
        <end position="373"/>
    </location>
</feature>
<keyword evidence="2" id="KW-0032">Aminotransferase</keyword>
<dbReference type="EMBL" id="WITC01000043">
    <property type="protein sequence ID" value="MQX15475.1"/>
    <property type="molecule type" value="Genomic_DNA"/>
</dbReference>
<comment type="caution">
    <text evidence="2">The sequence shown here is derived from an EMBL/GenBank/DDBJ whole genome shotgun (WGS) entry which is preliminary data.</text>
</comment>
<dbReference type="InterPro" id="IPR019999">
    <property type="entry name" value="Anth_synth_I-like"/>
</dbReference>
<dbReference type="InterPro" id="IPR005801">
    <property type="entry name" value="ADC_synthase"/>
</dbReference>
<dbReference type="Pfam" id="PF00425">
    <property type="entry name" value="Chorismate_bind"/>
    <property type="match status" value="1"/>
</dbReference>
<dbReference type="PANTHER" id="PTHR11236">
    <property type="entry name" value="AMINOBENZOATE/ANTHRANILATE SYNTHASE"/>
    <property type="match status" value="1"/>
</dbReference>
<dbReference type="GO" id="GO:0046820">
    <property type="term" value="F:4-amino-4-deoxychorismate synthase activity"/>
    <property type="evidence" value="ECO:0007669"/>
    <property type="project" value="UniProtKB-EC"/>
</dbReference>
<evidence type="ECO:0000313" key="3">
    <source>
        <dbReference type="Proteomes" id="UP000439983"/>
    </source>
</evidence>
<dbReference type="InterPro" id="IPR005802">
    <property type="entry name" value="ADC_synth_comp_1"/>
</dbReference>
<keyword evidence="2" id="KW-0808">Transferase</keyword>
<protein>
    <submittedName>
        <fullName evidence="2">Aminodeoxychorismate synthase component I</fullName>
        <ecNumber evidence="2">2.6.1.85</ecNumber>
    </submittedName>
</protein>
<dbReference type="RefSeq" id="WP_153439357.1">
    <property type="nucleotide sequence ID" value="NZ_CP121659.1"/>
</dbReference>
<accession>A0A6N7LEX6</accession>
<dbReference type="EC" id="2.6.1.85" evidence="2"/>
<dbReference type="PRINTS" id="PR00095">
    <property type="entry name" value="ANTSNTHASEI"/>
</dbReference>
<gene>
    <name evidence="2" type="ORF">GHK62_12025</name>
</gene>
<dbReference type="SUPFAM" id="SSF56322">
    <property type="entry name" value="ADC synthase"/>
    <property type="match status" value="1"/>
</dbReference>
<dbReference type="PANTHER" id="PTHR11236:SF50">
    <property type="entry name" value="AMINODEOXYCHORISMATE SYNTHASE COMPONENT 1"/>
    <property type="match status" value="1"/>
</dbReference>
<dbReference type="NCBIfam" id="TIGR00553">
    <property type="entry name" value="pabB"/>
    <property type="match status" value="1"/>
</dbReference>
<reference evidence="2 3" key="1">
    <citation type="journal article" date="2013" name="Genome Biol.">
        <title>Comparative genomics of the core and accessory genomes of 48 Sinorhizobium strains comprising five genospecies.</title>
        <authorList>
            <person name="Sugawara M."/>
            <person name="Epstein B."/>
            <person name="Badgley B.D."/>
            <person name="Unno T."/>
            <person name="Xu L."/>
            <person name="Reese J."/>
            <person name="Gyaneshwar P."/>
            <person name="Denny R."/>
            <person name="Mudge J."/>
            <person name="Bharti A.K."/>
            <person name="Farmer A.D."/>
            <person name="May G.D."/>
            <person name="Woodward J.E."/>
            <person name="Medigue C."/>
            <person name="Vallenet D."/>
            <person name="Lajus A."/>
            <person name="Rouy Z."/>
            <person name="Martinez-Vaz B."/>
            <person name="Tiffin P."/>
            <person name="Young N.D."/>
            <person name="Sadowsky M.J."/>
        </authorList>
    </citation>
    <scope>NUCLEOTIDE SEQUENCE [LARGE SCALE GENOMIC DNA]</scope>
    <source>
        <strain evidence="2 3">USDA4894</strain>
    </source>
</reference>
<dbReference type="InterPro" id="IPR015890">
    <property type="entry name" value="Chorismate_C"/>
</dbReference>
<sequence>MIENAPYVLFRDDSENRTTVFAEPLRVVTARTRAEFRRGLAEIESAHRAGKWLAGYMAYEAGHLFEEKLTLFAEENRETPLMSFGIFDAPAEDHPLGEPQRRTENEPFLLEPRAGWDFPAYRARFERLHQHLRQGDCYQANLTMPIHARWSGDPRAAFWSLIERQPVKYGALVALDGPVLLSRSPELFFYVDADGWIETHPMKGTAPRGATAEEDAAIVAAMRADEKTQAENRMIVDLLRNDISRVTTVGTLDVPKLFDIETYPTVHQMVSHVRAKLRPDTGIADIFAALFPCGSITGAPKIRAMEILHELESGPRDAYCGAIGFIAPNGVMRFNVAIRTISLFSDGLAVFNVGGGIVFDSRAEAEYDECLLKARFAVGDAEIVR</sequence>
<dbReference type="OrthoDB" id="9803598at2"/>
<dbReference type="GO" id="GO:0009396">
    <property type="term" value="P:folic acid-containing compound biosynthetic process"/>
    <property type="evidence" value="ECO:0007669"/>
    <property type="project" value="InterPro"/>
</dbReference>